<sequence>MKTTVNTLSVLYLDRQRLDFFGGNITDKIVHLDFPPNTLKDLEVVNIDELNILIKAFIDFYKILPSRVIIIISKNAYFEKEIQKKENADLALETKLYLNSVPFENIISSSIAFENGFKIIAFNRNLLYSLKTALEKYGFIVEVALPDIVFGKDIMQKNGLDMEIGRLMLQKYAAYKMHNLFSIKEEHQIDSSPNRETEEKKEIKPKEKSKTIFLLPVFFILLSIMAYMLYYNSRTNKKPSQVSQMAVSEPKSTAAQPSLLLSPTVTGVHPSSGITRQTQNAESISIKIISSVSSREKQESLRTELERLGFTKIELETTDSINTPQTLMIVDKNLSSAMREAMGNIVKYNFPNSILQETANSQYDITLVIGKSQ</sequence>
<keyword evidence="1" id="KW-1133">Transmembrane helix</keyword>
<name>A0A1F5YIM8_9BACT</name>
<evidence type="ECO:0000313" key="2">
    <source>
        <dbReference type="EMBL" id="OGF99721.1"/>
    </source>
</evidence>
<dbReference type="Proteomes" id="UP000178230">
    <property type="component" value="Unassembled WGS sequence"/>
</dbReference>
<keyword evidence="1" id="KW-0472">Membrane</keyword>
<keyword evidence="1" id="KW-0812">Transmembrane</keyword>
<evidence type="ECO:0008006" key="4">
    <source>
        <dbReference type="Google" id="ProtNLM"/>
    </source>
</evidence>
<accession>A0A1F5YIM8</accession>
<dbReference type="EMBL" id="MFIY01000043">
    <property type="protein sequence ID" value="OGF99721.1"/>
    <property type="molecule type" value="Genomic_DNA"/>
</dbReference>
<protein>
    <recommendedName>
        <fullName evidence="4">LytR/CpsA/Psr regulator C-terminal domain-containing protein</fullName>
    </recommendedName>
</protein>
<feature type="transmembrane region" description="Helical" evidence="1">
    <location>
        <begin position="211"/>
        <end position="231"/>
    </location>
</feature>
<proteinExistence type="predicted"/>
<evidence type="ECO:0000256" key="1">
    <source>
        <dbReference type="SAM" id="Phobius"/>
    </source>
</evidence>
<organism evidence="2 3">
    <name type="scientific">Candidatus Gottesmanbacteria bacterium RBG_13_37_7</name>
    <dbReference type="NCBI Taxonomy" id="1798369"/>
    <lineage>
        <taxon>Bacteria</taxon>
        <taxon>Candidatus Gottesmaniibacteriota</taxon>
    </lineage>
</organism>
<evidence type="ECO:0000313" key="3">
    <source>
        <dbReference type="Proteomes" id="UP000178230"/>
    </source>
</evidence>
<dbReference type="AlphaFoldDB" id="A0A1F5YIM8"/>
<comment type="caution">
    <text evidence="2">The sequence shown here is derived from an EMBL/GenBank/DDBJ whole genome shotgun (WGS) entry which is preliminary data.</text>
</comment>
<gene>
    <name evidence="2" type="ORF">A2Y99_01995</name>
</gene>
<reference evidence="2 3" key="1">
    <citation type="journal article" date="2016" name="Nat. Commun.">
        <title>Thousands of microbial genomes shed light on interconnected biogeochemical processes in an aquifer system.</title>
        <authorList>
            <person name="Anantharaman K."/>
            <person name="Brown C.T."/>
            <person name="Hug L.A."/>
            <person name="Sharon I."/>
            <person name="Castelle C.J."/>
            <person name="Probst A.J."/>
            <person name="Thomas B.C."/>
            <person name="Singh A."/>
            <person name="Wilkins M.J."/>
            <person name="Karaoz U."/>
            <person name="Brodie E.L."/>
            <person name="Williams K.H."/>
            <person name="Hubbard S.S."/>
            <person name="Banfield J.F."/>
        </authorList>
    </citation>
    <scope>NUCLEOTIDE SEQUENCE [LARGE SCALE GENOMIC DNA]</scope>
</reference>